<proteinExistence type="predicted"/>
<keyword evidence="1" id="KW-0812">Transmembrane</keyword>
<sequence length="116" mass="12320">MEEKTTGPKMFSVAWFRALLSAQLPTGETFWVGNFGTALFHQPLIAILLVLSTPVGVLAGLWGLLTVYQLYLATAVARSKPGVPTPIGWKIAGILVTLGNGALFFSFARAILNSAG</sequence>
<dbReference type="STRING" id="1715693.PH7735_00634"/>
<gene>
    <name evidence="2" type="ORF">PH7735_00634</name>
</gene>
<name>A0A0P1I2S4_9RHOB</name>
<keyword evidence="1" id="KW-1133">Transmembrane helix</keyword>
<keyword evidence="1" id="KW-0472">Membrane</keyword>
<dbReference type="GeneID" id="83879712"/>
<dbReference type="Proteomes" id="UP000051870">
    <property type="component" value="Unassembled WGS sequence"/>
</dbReference>
<dbReference type="RefSeq" id="WP_058309850.1">
    <property type="nucleotide sequence ID" value="NZ_CYTW01000001.1"/>
</dbReference>
<evidence type="ECO:0000256" key="1">
    <source>
        <dbReference type="SAM" id="Phobius"/>
    </source>
</evidence>
<evidence type="ECO:0000313" key="3">
    <source>
        <dbReference type="Proteomes" id="UP000051870"/>
    </source>
</evidence>
<dbReference type="EMBL" id="CYTW01000001">
    <property type="protein sequence ID" value="CUJ86554.1"/>
    <property type="molecule type" value="Genomic_DNA"/>
</dbReference>
<protein>
    <submittedName>
        <fullName evidence="2">Uncharacterized protein</fullName>
    </submittedName>
</protein>
<feature type="transmembrane region" description="Helical" evidence="1">
    <location>
        <begin position="91"/>
        <end position="112"/>
    </location>
</feature>
<dbReference type="AlphaFoldDB" id="A0A0P1I2S4"/>
<keyword evidence="3" id="KW-1185">Reference proteome</keyword>
<evidence type="ECO:0000313" key="2">
    <source>
        <dbReference type="EMBL" id="CUJ86554.1"/>
    </source>
</evidence>
<accession>A0A0P1I2S4</accession>
<reference evidence="3" key="1">
    <citation type="submission" date="2015-09" db="EMBL/GenBank/DDBJ databases">
        <authorList>
            <person name="Rodrigo-Torres Lidia"/>
            <person name="Arahal R.David."/>
        </authorList>
    </citation>
    <scope>NUCLEOTIDE SEQUENCE [LARGE SCALE GENOMIC DNA]</scope>
    <source>
        <strain evidence="3">CECT 7735</strain>
    </source>
</reference>
<organism evidence="2 3">
    <name type="scientific">Shimia thalassica</name>
    <dbReference type="NCBI Taxonomy" id="1715693"/>
    <lineage>
        <taxon>Bacteria</taxon>
        <taxon>Pseudomonadati</taxon>
        <taxon>Pseudomonadota</taxon>
        <taxon>Alphaproteobacteria</taxon>
        <taxon>Rhodobacterales</taxon>
        <taxon>Roseobacteraceae</taxon>
    </lineage>
</organism>
<feature type="transmembrane region" description="Helical" evidence="1">
    <location>
        <begin position="44"/>
        <end position="71"/>
    </location>
</feature>